<evidence type="ECO:0000313" key="4">
    <source>
        <dbReference type="EMBL" id="ORY74154.1"/>
    </source>
</evidence>
<feature type="non-terminal residue" evidence="4">
    <location>
        <position position="1"/>
    </location>
</feature>
<organism evidence="4 5">
    <name type="scientific">Neocallimastix californiae</name>
    <dbReference type="NCBI Taxonomy" id="1754190"/>
    <lineage>
        <taxon>Eukaryota</taxon>
        <taxon>Fungi</taxon>
        <taxon>Fungi incertae sedis</taxon>
        <taxon>Chytridiomycota</taxon>
        <taxon>Chytridiomycota incertae sedis</taxon>
        <taxon>Neocallimastigomycetes</taxon>
        <taxon>Neocallimastigales</taxon>
        <taxon>Neocallimastigaceae</taxon>
        <taxon>Neocallimastix</taxon>
    </lineage>
</organism>
<proteinExistence type="predicted"/>
<dbReference type="PROSITE" id="PS50088">
    <property type="entry name" value="ANK_REPEAT"/>
    <property type="match status" value="1"/>
</dbReference>
<dbReference type="SUPFAM" id="SSF48403">
    <property type="entry name" value="Ankyrin repeat"/>
    <property type="match status" value="1"/>
</dbReference>
<dbReference type="AlphaFoldDB" id="A0A1Y2ES93"/>
<keyword evidence="1" id="KW-0677">Repeat</keyword>
<dbReference type="STRING" id="1754190.A0A1Y2ES93"/>
<dbReference type="PANTHER" id="PTHR24198">
    <property type="entry name" value="ANKYRIN REPEAT AND PROTEIN KINASE DOMAIN-CONTAINING PROTEIN"/>
    <property type="match status" value="1"/>
</dbReference>
<feature type="repeat" description="ANK" evidence="3">
    <location>
        <begin position="26"/>
        <end position="58"/>
    </location>
</feature>
<dbReference type="PROSITE" id="PS50297">
    <property type="entry name" value="ANK_REP_REGION"/>
    <property type="match status" value="1"/>
</dbReference>
<keyword evidence="5" id="KW-1185">Reference proteome</keyword>
<feature type="non-terminal residue" evidence="4">
    <location>
        <position position="78"/>
    </location>
</feature>
<comment type="caution">
    <text evidence="4">The sequence shown here is derived from an EMBL/GenBank/DDBJ whole genome shotgun (WGS) entry which is preliminary data.</text>
</comment>
<evidence type="ECO:0000256" key="2">
    <source>
        <dbReference type="ARBA" id="ARBA00023043"/>
    </source>
</evidence>
<sequence length="78" mass="8691">ACKNGNIKQLNHLISSGINLSEKTKDEWFPLHIACQFGHLDIVQLLIENGVNINITMNGKSAIELACQNNYNDIVELL</sequence>
<dbReference type="EMBL" id="MCOG01000030">
    <property type="protein sequence ID" value="ORY74154.1"/>
    <property type="molecule type" value="Genomic_DNA"/>
</dbReference>
<name>A0A1Y2ES93_9FUNG</name>
<evidence type="ECO:0000256" key="3">
    <source>
        <dbReference type="PROSITE-ProRule" id="PRU00023"/>
    </source>
</evidence>
<reference evidence="4 5" key="1">
    <citation type="submission" date="2016-08" db="EMBL/GenBank/DDBJ databases">
        <title>A Parts List for Fungal Cellulosomes Revealed by Comparative Genomics.</title>
        <authorList>
            <consortium name="DOE Joint Genome Institute"/>
            <person name="Haitjema C.H."/>
            <person name="Gilmore S.P."/>
            <person name="Henske J.K."/>
            <person name="Solomon K.V."/>
            <person name="De Groot R."/>
            <person name="Kuo A."/>
            <person name="Mondo S.J."/>
            <person name="Salamov A.A."/>
            <person name="Labutti K."/>
            <person name="Zhao Z."/>
            <person name="Chiniquy J."/>
            <person name="Barry K."/>
            <person name="Brewer H.M."/>
            <person name="Purvine S.O."/>
            <person name="Wright A.T."/>
            <person name="Boxma B."/>
            <person name="Van Alen T."/>
            <person name="Hackstein J.H."/>
            <person name="Baker S.E."/>
            <person name="Grigoriev I.V."/>
            <person name="O'Malley M.A."/>
        </authorList>
    </citation>
    <scope>NUCLEOTIDE SEQUENCE [LARGE SCALE GENOMIC DNA]</scope>
    <source>
        <strain evidence="4 5">G1</strain>
    </source>
</reference>
<accession>A0A1Y2ES93</accession>
<dbReference type="PANTHER" id="PTHR24198:SF165">
    <property type="entry name" value="ANKYRIN REPEAT-CONTAINING PROTEIN-RELATED"/>
    <property type="match status" value="1"/>
</dbReference>
<dbReference type="Gene3D" id="1.25.40.20">
    <property type="entry name" value="Ankyrin repeat-containing domain"/>
    <property type="match status" value="1"/>
</dbReference>
<dbReference type="Proteomes" id="UP000193920">
    <property type="component" value="Unassembled WGS sequence"/>
</dbReference>
<dbReference type="SMART" id="SM00248">
    <property type="entry name" value="ANK"/>
    <property type="match status" value="1"/>
</dbReference>
<evidence type="ECO:0000256" key="1">
    <source>
        <dbReference type="ARBA" id="ARBA00022737"/>
    </source>
</evidence>
<gene>
    <name evidence="4" type="ORF">LY90DRAFT_319496</name>
</gene>
<evidence type="ECO:0000313" key="5">
    <source>
        <dbReference type="Proteomes" id="UP000193920"/>
    </source>
</evidence>
<dbReference type="Pfam" id="PF12796">
    <property type="entry name" value="Ank_2"/>
    <property type="match status" value="1"/>
</dbReference>
<dbReference type="InterPro" id="IPR036770">
    <property type="entry name" value="Ankyrin_rpt-contain_sf"/>
</dbReference>
<dbReference type="InterPro" id="IPR002110">
    <property type="entry name" value="Ankyrin_rpt"/>
</dbReference>
<keyword evidence="2 3" id="KW-0040">ANK repeat</keyword>
<dbReference type="OrthoDB" id="76098at2759"/>
<protein>
    <submittedName>
        <fullName evidence="4">Ankyrin</fullName>
    </submittedName>
</protein>